<comment type="caution">
    <text evidence="2">The sequence shown here is derived from an EMBL/GenBank/DDBJ whole genome shotgun (WGS) entry which is preliminary data.</text>
</comment>
<dbReference type="InterPro" id="IPR023210">
    <property type="entry name" value="NADP_OxRdtase_dom"/>
</dbReference>
<name>F7VFR4_9PROT</name>
<dbReference type="SUPFAM" id="SSF51430">
    <property type="entry name" value="NAD(P)-linked oxidoreductase"/>
    <property type="match status" value="1"/>
</dbReference>
<gene>
    <name evidence="2" type="ORF">ATPR_2213</name>
</gene>
<organism evidence="2 3">
    <name type="scientific">Acetobacter tropicalis NBRC 101654</name>
    <dbReference type="NCBI Taxonomy" id="749388"/>
    <lineage>
        <taxon>Bacteria</taxon>
        <taxon>Pseudomonadati</taxon>
        <taxon>Pseudomonadota</taxon>
        <taxon>Alphaproteobacteria</taxon>
        <taxon>Acetobacterales</taxon>
        <taxon>Acetobacteraceae</taxon>
        <taxon>Acetobacter</taxon>
    </lineage>
</organism>
<feature type="domain" description="NADP-dependent oxidoreductase" evidence="1">
    <location>
        <begin position="2"/>
        <end position="62"/>
    </location>
</feature>
<dbReference type="AlphaFoldDB" id="F7VFR4"/>
<dbReference type="Gene3D" id="3.20.20.100">
    <property type="entry name" value="NADP-dependent oxidoreductase domain"/>
    <property type="match status" value="1"/>
</dbReference>
<protein>
    <submittedName>
        <fullName evidence="2">Aldo/keto reductase</fullName>
    </submittedName>
</protein>
<proteinExistence type="predicted"/>
<sequence>MEVFRRIGISHQVRPAAIAIAWILRRPEITGAILGARHPGQVDDLLKAAQIHPNAAEIEEIRPFLPEGKGTNVPAAAS</sequence>
<reference evidence="2 3" key="1">
    <citation type="journal article" date="2011" name="Biochem. Biophys. Res. Commun.">
        <title>Increased number of Arginine-based salt bridges contributes to the thermotolerance of thermotolerant acetic acid bacteria, Acetobacter tropicalis SKU1100.</title>
        <authorList>
            <person name="Matsutani M."/>
            <person name="Hirakawa H."/>
            <person name="Nishikura M."/>
            <person name="Soemphol W."/>
            <person name="Ali I.A.I."/>
            <person name="Yakushi T."/>
            <person name="Matsushita K."/>
        </authorList>
    </citation>
    <scope>NUCLEOTIDE SEQUENCE [LARGE SCALE GENOMIC DNA]</scope>
    <source>
        <strain evidence="2 3">NBRC 101654</strain>
    </source>
</reference>
<dbReference type="EMBL" id="BABS01000074">
    <property type="protein sequence ID" value="GAA09209.1"/>
    <property type="molecule type" value="Genomic_DNA"/>
</dbReference>
<dbReference type="Proteomes" id="UP000004319">
    <property type="component" value="Unassembled WGS sequence"/>
</dbReference>
<evidence type="ECO:0000313" key="2">
    <source>
        <dbReference type="EMBL" id="GAA09209.1"/>
    </source>
</evidence>
<accession>F7VFR4</accession>
<evidence type="ECO:0000259" key="1">
    <source>
        <dbReference type="Pfam" id="PF00248"/>
    </source>
</evidence>
<dbReference type="InterPro" id="IPR036812">
    <property type="entry name" value="NAD(P)_OxRdtase_dom_sf"/>
</dbReference>
<dbReference type="Pfam" id="PF00248">
    <property type="entry name" value="Aldo_ket_red"/>
    <property type="match status" value="1"/>
</dbReference>
<evidence type="ECO:0000313" key="3">
    <source>
        <dbReference type="Proteomes" id="UP000004319"/>
    </source>
</evidence>